<dbReference type="STRING" id="2018661.A0A2A2J3K5"/>
<dbReference type="OrthoDB" id="5871327at2759"/>
<accession>A0A2A2J3K5</accession>
<feature type="region of interest" description="Disordered" evidence="1">
    <location>
        <begin position="1"/>
        <end position="97"/>
    </location>
</feature>
<feature type="compositionally biased region" description="Basic and acidic residues" evidence="1">
    <location>
        <begin position="35"/>
        <end position="47"/>
    </location>
</feature>
<evidence type="ECO:0000313" key="3">
    <source>
        <dbReference type="Proteomes" id="UP000218231"/>
    </source>
</evidence>
<dbReference type="EMBL" id="LIAE01010711">
    <property type="protein sequence ID" value="PAV56215.1"/>
    <property type="molecule type" value="Genomic_DNA"/>
</dbReference>
<protein>
    <submittedName>
        <fullName evidence="2">Uncharacterized protein</fullName>
    </submittedName>
</protein>
<reference evidence="2 3" key="1">
    <citation type="journal article" date="2017" name="Curr. Biol.">
        <title>Genome architecture and evolution of a unichromosomal asexual nematode.</title>
        <authorList>
            <person name="Fradin H."/>
            <person name="Zegar C."/>
            <person name="Gutwein M."/>
            <person name="Lucas J."/>
            <person name="Kovtun M."/>
            <person name="Corcoran D."/>
            <person name="Baugh L.R."/>
            <person name="Kiontke K."/>
            <person name="Gunsalus K."/>
            <person name="Fitch D.H."/>
            <person name="Piano F."/>
        </authorList>
    </citation>
    <scope>NUCLEOTIDE SEQUENCE [LARGE SCALE GENOMIC DNA]</scope>
    <source>
        <strain evidence="2">PF1309</strain>
    </source>
</reference>
<feature type="compositionally biased region" description="Low complexity" evidence="1">
    <location>
        <begin position="1"/>
        <end position="29"/>
    </location>
</feature>
<evidence type="ECO:0000256" key="1">
    <source>
        <dbReference type="SAM" id="MobiDB-lite"/>
    </source>
</evidence>
<gene>
    <name evidence="2" type="ORF">WR25_01292</name>
</gene>
<evidence type="ECO:0000313" key="2">
    <source>
        <dbReference type="EMBL" id="PAV56215.1"/>
    </source>
</evidence>
<dbReference type="Proteomes" id="UP000218231">
    <property type="component" value="Unassembled WGS sequence"/>
</dbReference>
<sequence length="97" mass="10041">MLVLRGTAQQQQPAGGQSGSSGSSSNQPGYLPDYQGDKYTDPQRIKDTQQLNKQFFDTIGGAPPAPPQTPAQQGMGSSSSGSGAGYGSSMGQQQYNP</sequence>
<proteinExistence type="predicted"/>
<organism evidence="2 3">
    <name type="scientific">Diploscapter pachys</name>
    <dbReference type="NCBI Taxonomy" id="2018661"/>
    <lineage>
        <taxon>Eukaryota</taxon>
        <taxon>Metazoa</taxon>
        <taxon>Ecdysozoa</taxon>
        <taxon>Nematoda</taxon>
        <taxon>Chromadorea</taxon>
        <taxon>Rhabditida</taxon>
        <taxon>Rhabditina</taxon>
        <taxon>Rhabditomorpha</taxon>
        <taxon>Rhabditoidea</taxon>
        <taxon>Rhabditidae</taxon>
        <taxon>Diploscapter</taxon>
    </lineage>
</organism>
<comment type="caution">
    <text evidence="2">The sequence shown here is derived from an EMBL/GenBank/DDBJ whole genome shotgun (WGS) entry which is preliminary data.</text>
</comment>
<feature type="compositionally biased region" description="Low complexity" evidence="1">
    <location>
        <begin position="70"/>
        <end position="81"/>
    </location>
</feature>
<keyword evidence="3" id="KW-1185">Reference proteome</keyword>
<name>A0A2A2J3K5_9BILA</name>
<dbReference type="AlphaFoldDB" id="A0A2A2J3K5"/>